<sequence length="130" mass="14904">MSEEQNRTLEELRRFRFNWKPICRPARDKNEKRYPQNKDILESRTLQQITGDIWNTINNLINQINPTNNPRLGAILLTLEAKTSKAIVVSSFINRKQFQKVSTEHSVTSEGVTSGGLSSPVTQITSRHPE</sequence>
<accession>A0ACA9MSH9</accession>
<evidence type="ECO:0000313" key="2">
    <source>
        <dbReference type="Proteomes" id="UP000789920"/>
    </source>
</evidence>
<comment type="caution">
    <text evidence="1">The sequence shown here is derived from an EMBL/GenBank/DDBJ whole genome shotgun (WGS) entry which is preliminary data.</text>
</comment>
<dbReference type="EMBL" id="CAJVQC010009825">
    <property type="protein sequence ID" value="CAG8609543.1"/>
    <property type="molecule type" value="Genomic_DNA"/>
</dbReference>
<gene>
    <name evidence="1" type="ORF">RPERSI_LOCUS6249</name>
</gene>
<organism evidence="1 2">
    <name type="scientific">Racocetra persica</name>
    <dbReference type="NCBI Taxonomy" id="160502"/>
    <lineage>
        <taxon>Eukaryota</taxon>
        <taxon>Fungi</taxon>
        <taxon>Fungi incertae sedis</taxon>
        <taxon>Mucoromycota</taxon>
        <taxon>Glomeromycotina</taxon>
        <taxon>Glomeromycetes</taxon>
        <taxon>Diversisporales</taxon>
        <taxon>Gigasporaceae</taxon>
        <taxon>Racocetra</taxon>
    </lineage>
</organism>
<keyword evidence="2" id="KW-1185">Reference proteome</keyword>
<dbReference type="Proteomes" id="UP000789920">
    <property type="component" value="Unassembled WGS sequence"/>
</dbReference>
<feature type="non-terminal residue" evidence="1">
    <location>
        <position position="130"/>
    </location>
</feature>
<evidence type="ECO:0000313" key="1">
    <source>
        <dbReference type="EMBL" id="CAG8609543.1"/>
    </source>
</evidence>
<protein>
    <submittedName>
        <fullName evidence="1">24214_t:CDS:1</fullName>
    </submittedName>
</protein>
<name>A0ACA9MSH9_9GLOM</name>
<proteinExistence type="predicted"/>
<reference evidence="1" key="1">
    <citation type="submission" date="2021-06" db="EMBL/GenBank/DDBJ databases">
        <authorList>
            <person name="Kallberg Y."/>
            <person name="Tangrot J."/>
            <person name="Rosling A."/>
        </authorList>
    </citation>
    <scope>NUCLEOTIDE SEQUENCE</scope>
    <source>
        <strain evidence="1">MA461A</strain>
    </source>
</reference>